<sequence length="275" mass="29279">MISSLALSEASSISSANDGAGTVISGPIANFTNFMSSMSSLHYSSTLNTQFDWSSQSVSMMAHYYNLIFALSPEDKLQLIDFMGNCYLHEFTDTSTTTTSITTTFYQTFSRSGTDVGYFTEPIKVPTAMAELQTTEIVTGHVTSPPSDELSAYRNYKFGDGSFFRECFKFGANFNLISWSIVDTDDSTGLSGEATGSAGDGPTNVVETTASVYPSDVHPVWPTAVDVVSVSAIVETGTDSSSVKVTGSPSPSLSIQGENVYTITLAQGTVATPNE</sequence>
<name>A0A9W6WCK6_AMBMO</name>
<reference evidence="1" key="1">
    <citation type="submission" date="2023-04" db="EMBL/GenBank/DDBJ databases">
        <title>Ambrosiozyma monospora NBRC 1965.</title>
        <authorList>
            <person name="Ichikawa N."/>
            <person name="Sato H."/>
            <person name="Tonouchi N."/>
        </authorList>
    </citation>
    <scope>NUCLEOTIDE SEQUENCE</scope>
    <source>
        <strain evidence="1">NBRC 1965</strain>
    </source>
</reference>
<dbReference type="AlphaFoldDB" id="A0A9W6WCK6"/>
<dbReference type="Proteomes" id="UP001165063">
    <property type="component" value="Unassembled WGS sequence"/>
</dbReference>
<organism evidence="1 2">
    <name type="scientific">Ambrosiozyma monospora</name>
    <name type="common">Yeast</name>
    <name type="synonym">Endomycopsis monosporus</name>
    <dbReference type="NCBI Taxonomy" id="43982"/>
    <lineage>
        <taxon>Eukaryota</taxon>
        <taxon>Fungi</taxon>
        <taxon>Dikarya</taxon>
        <taxon>Ascomycota</taxon>
        <taxon>Saccharomycotina</taxon>
        <taxon>Pichiomycetes</taxon>
        <taxon>Pichiales</taxon>
        <taxon>Pichiaceae</taxon>
        <taxon>Ambrosiozyma</taxon>
    </lineage>
</organism>
<evidence type="ECO:0000313" key="2">
    <source>
        <dbReference type="Proteomes" id="UP001165063"/>
    </source>
</evidence>
<dbReference type="EMBL" id="BSXU01012562">
    <property type="protein sequence ID" value="GME77473.1"/>
    <property type="molecule type" value="Genomic_DNA"/>
</dbReference>
<gene>
    <name evidence="1" type="ORF">Amon01_000966700</name>
</gene>
<protein>
    <submittedName>
        <fullName evidence="1">Unnamed protein product</fullName>
    </submittedName>
</protein>
<comment type="caution">
    <text evidence="1">The sequence shown here is derived from an EMBL/GenBank/DDBJ whole genome shotgun (WGS) entry which is preliminary data.</text>
</comment>
<accession>A0A9W6WCK6</accession>
<keyword evidence="2" id="KW-1185">Reference proteome</keyword>
<proteinExistence type="predicted"/>
<evidence type="ECO:0000313" key="1">
    <source>
        <dbReference type="EMBL" id="GME77473.1"/>
    </source>
</evidence>